<evidence type="ECO:0000313" key="3">
    <source>
        <dbReference type="Proteomes" id="UP000299084"/>
    </source>
</evidence>
<protein>
    <submittedName>
        <fullName evidence="2">Uncharacterized protein</fullName>
    </submittedName>
</protein>
<organism evidence="2 3">
    <name type="scientific">Camelus dromedarius</name>
    <name type="common">Dromedary</name>
    <name type="synonym">Arabian camel</name>
    <dbReference type="NCBI Taxonomy" id="9838"/>
    <lineage>
        <taxon>Eukaryota</taxon>
        <taxon>Metazoa</taxon>
        <taxon>Chordata</taxon>
        <taxon>Craniata</taxon>
        <taxon>Vertebrata</taxon>
        <taxon>Euteleostomi</taxon>
        <taxon>Mammalia</taxon>
        <taxon>Eutheria</taxon>
        <taxon>Laurasiatheria</taxon>
        <taxon>Artiodactyla</taxon>
        <taxon>Tylopoda</taxon>
        <taxon>Camelidae</taxon>
        <taxon>Camelus</taxon>
    </lineage>
</organism>
<dbReference type="AlphaFoldDB" id="A0A5N4DQX5"/>
<feature type="region of interest" description="Disordered" evidence="1">
    <location>
        <begin position="1"/>
        <end position="25"/>
    </location>
</feature>
<reference evidence="2 3" key="1">
    <citation type="journal article" date="2019" name="Mol. Ecol. Resour.">
        <title>Improving Illumina assemblies with Hi-C and long reads: an example with the North African dromedary.</title>
        <authorList>
            <person name="Elbers J.P."/>
            <person name="Rogers M.F."/>
            <person name="Perelman P.L."/>
            <person name="Proskuryakova A.A."/>
            <person name="Serdyukova N.A."/>
            <person name="Johnson W.E."/>
            <person name="Horin P."/>
            <person name="Corander J."/>
            <person name="Murphy D."/>
            <person name="Burger P.A."/>
        </authorList>
    </citation>
    <scope>NUCLEOTIDE SEQUENCE [LARGE SCALE GENOMIC DNA]</scope>
    <source>
        <strain evidence="2">Drom800</strain>
        <tissue evidence="2">Blood</tissue>
    </source>
</reference>
<dbReference type="EMBL" id="JWIN03000009">
    <property type="protein sequence ID" value="KAB1273542.1"/>
    <property type="molecule type" value="Genomic_DNA"/>
</dbReference>
<gene>
    <name evidence="2" type="ORF">Cadr_000012122</name>
</gene>
<keyword evidence="3" id="KW-1185">Reference proteome</keyword>
<sequence>MLEEQVGRTSAGRSWSKPEGVRSSAKWKGLALARSTDHAPSVMGEGGLLRRCGNGDPAFSSCHLCFLREPGRRFSVKCLRRRC</sequence>
<accession>A0A5N4DQX5</accession>
<comment type="caution">
    <text evidence="2">The sequence shown here is derived from an EMBL/GenBank/DDBJ whole genome shotgun (WGS) entry which is preliminary data.</text>
</comment>
<evidence type="ECO:0000256" key="1">
    <source>
        <dbReference type="SAM" id="MobiDB-lite"/>
    </source>
</evidence>
<evidence type="ECO:0000313" key="2">
    <source>
        <dbReference type="EMBL" id="KAB1273542.1"/>
    </source>
</evidence>
<name>A0A5N4DQX5_CAMDR</name>
<dbReference type="Proteomes" id="UP000299084">
    <property type="component" value="Unassembled WGS sequence"/>
</dbReference>
<proteinExistence type="predicted"/>